<feature type="compositionally biased region" description="Polar residues" evidence="1">
    <location>
        <begin position="435"/>
        <end position="444"/>
    </location>
</feature>
<name>A0A7R8WA29_9CRUS</name>
<accession>A0A7R8WA29</accession>
<reference evidence="2" key="1">
    <citation type="submission" date="2020-11" db="EMBL/GenBank/DDBJ databases">
        <authorList>
            <person name="Tran Van P."/>
        </authorList>
    </citation>
    <scope>NUCLEOTIDE SEQUENCE</scope>
</reference>
<dbReference type="EMBL" id="OB661251">
    <property type="protein sequence ID" value="CAD7227771.1"/>
    <property type="molecule type" value="Genomic_DNA"/>
</dbReference>
<gene>
    <name evidence="2" type="ORF">CTOB1V02_LOCUS5669</name>
</gene>
<dbReference type="AlphaFoldDB" id="A0A7R8WA29"/>
<proteinExistence type="predicted"/>
<organism evidence="2">
    <name type="scientific">Cyprideis torosa</name>
    <dbReference type="NCBI Taxonomy" id="163714"/>
    <lineage>
        <taxon>Eukaryota</taxon>
        <taxon>Metazoa</taxon>
        <taxon>Ecdysozoa</taxon>
        <taxon>Arthropoda</taxon>
        <taxon>Crustacea</taxon>
        <taxon>Oligostraca</taxon>
        <taxon>Ostracoda</taxon>
        <taxon>Podocopa</taxon>
        <taxon>Podocopida</taxon>
        <taxon>Cytherocopina</taxon>
        <taxon>Cytheroidea</taxon>
        <taxon>Cytherideidae</taxon>
        <taxon>Cyprideis</taxon>
    </lineage>
</organism>
<feature type="region of interest" description="Disordered" evidence="1">
    <location>
        <begin position="423"/>
        <end position="444"/>
    </location>
</feature>
<protein>
    <submittedName>
        <fullName evidence="2">Uncharacterized protein</fullName>
    </submittedName>
</protein>
<sequence>MTYDPCKTALGHAKCEGGHCKVADDDDFAVDDDDFAVGDDGTVVKKHCENPVPPLNYPADPPTQPKGPFAVNATVTFSCGDKKKPAGQTTGQTITSTCKKGKGSAPPFWDPPTSMGVCIKENASLPDEGCNDENCGPNSNCNGGQCKCSPGYAASKHTKICEPEDKCFIAHAPGNGKPTSSTVEMTTSVQLKCDPGYVVNDQGIYTDTVTAFCNPPTKDNPRPHLSYPVDVKKCEKVQHGGECGGDEKEDKCLAADHSMQCNRKTKKCECRKGATKITDPNKNTPPYCEFDGQCNADPDFDGNTVNLQRDPKDNKTVTFECKDQNQQIANQPGSTASAHCFDHKWILDGTRKGESVGTVHCVPVTHDSACEPNAKDDVCSKANLRCDPQTGRCGCRVGLYRDGDKCIDPGEAKEAKCGKLNLPDPPVVKDPPTLDLQSGQPVCH</sequence>
<evidence type="ECO:0000313" key="2">
    <source>
        <dbReference type="EMBL" id="CAD7227771.1"/>
    </source>
</evidence>
<evidence type="ECO:0000256" key="1">
    <source>
        <dbReference type="SAM" id="MobiDB-lite"/>
    </source>
</evidence>